<evidence type="ECO:0008006" key="3">
    <source>
        <dbReference type="Google" id="ProtNLM"/>
    </source>
</evidence>
<sequence length="81" mass="9627">MFVPEPFLFLRNLTFGVIGQNGHTFWPITQQFFHMRSFKGVTIDGFTKMLDEYMVWYRDKRIKLEYGMSIMGKRIELGLVA</sequence>
<dbReference type="EMBL" id="CABHNT010000041">
    <property type="protein sequence ID" value="VUX35654.1"/>
    <property type="molecule type" value="Genomic_DNA"/>
</dbReference>
<dbReference type="AlphaFoldDB" id="A0A564VSP1"/>
<gene>
    <name evidence="1" type="ORF">BLJG463_01665</name>
</gene>
<dbReference type="Proteomes" id="UP000345266">
    <property type="component" value="Unassembled WGS sequence"/>
</dbReference>
<reference evidence="1 2" key="1">
    <citation type="submission" date="2019-07" db="EMBL/GenBank/DDBJ databases">
        <authorList>
            <person name="Hibberd C M."/>
            <person name="Gehrig L. J."/>
            <person name="Chang H.-W."/>
            <person name="Venkatesh S."/>
        </authorList>
    </citation>
    <scope>NUCLEOTIDE SEQUENCE [LARGE SCALE GENOMIC DNA]</scope>
    <source>
        <strain evidence="1">Bifidobacterium_longum_subsp_infantis_JG_Bg463</strain>
    </source>
</reference>
<protein>
    <recommendedName>
        <fullName evidence="3">Integrase</fullName>
    </recommendedName>
</protein>
<organism evidence="1 2">
    <name type="scientific">Bifidobacterium longum subsp. infantis</name>
    <dbReference type="NCBI Taxonomy" id="1682"/>
    <lineage>
        <taxon>Bacteria</taxon>
        <taxon>Bacillati</taxon>
        <taxon>Actinomycetota</taxon>
        <taxon>Actinomycetes</taxon>
        <taxon>Bifidobacteriales</taxon>
        <taxon>Bifidobacteriaceae</taxon>
        <taxon>Bifidobacterium</taxon>
    </lineage>
</organism>
<proteinExistence type="predicted"/>
<evidence type="ECO:0000313" key="1">
    <source>
        <dbReference type="EMBL" id="VUX35654.1"/>
    </source>
</evidence>
<evidence type="ECO:0000313" key="2">
    <source>
        <dbReference type="Proteomes" id="UP000345266"/>
    </source>
</evidence>
<accession>A0A564VSP1</accession>
<name>A0A564VSP1_BIFLI</name>